<dbReference type="PANTHER" id="PTHR31482">
    <property type="entry name" value="ESTS AU081301(E20138)"/>
    <property type="match status" value="1"/>
</dbReference>
<dbReference type="ExpressionAtlas" id="A0A178VT70">
    <property type="expression patterns" value="baseline and differential"/>
</dbReference>
<reference evidence="2" key="1">
    <citation type="journal article" date="2016" name="Proc. Natl. Acad. Sci. U.S.A.">
        <title>Chromosome-level assembly of Arabidopsis thaliana Ler reveals the extent of translocation and inversion polymorphisms.</title>
        <authorList>
            <person name="Zapata L."/>
            <person name="Ding J."/>
            <person name="Willing E.M."/>
            <person name="Hartwig B."/>
            <person name="Bezdan D."/>
            <person name="Jiao W.B."/>
            <person name="Patel V."/>
            <person name="Velikkakam James G."/>
            <person name="Koornneef M."/>
            <person name="Ossowski S."/>
            <person name="Schneeberger K."/>
        </authorList>
    </citation>
    <scope>NUCLEOTIDE SEQUENCE [LARGE SCALE GENOMIC DNA]</scope>
    <source>
        <strain evidence="2">cv. Landsberg erecta</strain>
    </source>
</reference>
<sequence length="65" mass="7864">MVKTETVVLEFNQYTVGSRWRRTMIMRDHKEEGNEEDGFYGGIRKLNCKEEIAMWKRHWPCSILE</sequence>
<gene>
    <name evidence="1" type="ordered locus">AXX17_At2g28910</name>
</gene>
<dbReference type="AlphaFoldDB" id="A0A178VT70"/>
<organism evidence="1 2">
    <name type="scientific">Arabidopsis thaliana</name>
    <name type="common">Mouse-ear cress</name>
    <dbReference type="NCBI Taxonomy" id="3702"/>
    <lineage>
        <taxon>Eukaryota</taxon>
        <taxon>Viridiplantae</taxon>
        <taxon>Streptophyta</taxon>
        <taxon>Embryophyta</taxon>
        <taxon>Tracheophyta</taxon>
        <taxon>Spermatophyta</taxon>
        <taxon>Magnoliopsida</taxon>
        <taxon>eudicotyledons</taxon>
        <taxon>Gunneridae</taxon>
        <taxon>Pentapetalae</taxon>
        <taxon>rosids</taxon>
        <taxon>malvids</taxon>
        <taxon>Brassicales</taxon>
        <taxon>Brassicaceae</taxon>
        <taxon>Camelineae</taxon>
        <taxon>Arabidopsis</taxon>
    </lineage>
</organism>
<dbReference type="Proteomes" id="UP000078284">
    <property type="component" value="Chromosome 2"/>
</dbReference>
<accession>A0A178VT70</accession>
<evidence type="ECO:0000313" key="2">
    <source>
        <dbReference type="Proteomes" id="UP000078284"/>
    </source>
</evidence>
<evidence type="ECO:0000313" key="1">
    <source>
        <dbReference type="EMBL" id="OAP08355.1"/>
    </source>
</evidence>
<dbReference type="PANTHER" id="PTHR31482:SF2">
    <property type="entry name" value="F-BOX DOMAIN-CONTAINING PROTEIN"/>
    <property type="match status" value="1"/>
</dbReference>
<comment type="caution">
    <text evidence="1">The sequence shown here is derived from an EMBL/GenBank/DDBJ whole genome shotgun (WGS) entry which is preliminary data.</text>
</comment>
<protein>
    <submittedName>
        <fullName evidence="1">Uncharacterized protein</fullName>
    </submittedName>
</protein>
<dbReference type="EMBL" id="LUHQ01000002">
    <property type="protein sequence ID" value="OAP08355.1"/>
    <property type="molecule type" value="Genomic_DNA"/>
</dbReference>
<proteinExistence type="predicted"/>
<name>A0A178VT70_ARATH</name>